<dbReference type="GO" id="GO:0016614">
    <property type="term" value="F:oxidoreductase activity, acting on CH-OH group of donors"/>
    <property type="evidence" value="ECO:0007669"/>
    <property type="project" value="InterPro"/>
</dbReference>
<gene>
    <name evidence="6" type="ORF">DBZ45_02620</name>
</gene>
<evidence type="ECO:0000313" key="7">
    <source>
        <dbReference type="Proteomes" id="UP000249166"/>
    </source>
</evidence>
<keyword evidence="3" id="KW-0274">FAD</keyword>
<dbReference type="Proteomes" id="UP000249166">
    <property type="component" value="Unassembled WGS sequence"/>
</dbReference>
<dbReference type="PANTHER" id="PTHR46056:SF12">
    <property type="entry name" value="LONG-CHAIN-ALCOHOL OXIDASE"/>
    <property type="match status" value="1"/>
</dbReference>
<dbReference type="PANTHER" id="PTHR46056">
    <property type="entry name" value="LONG-CHAIN-ALCOHOL OXIDASE"/>
    <property type="match status" value="1"/>
</dbReference>
<organism evidence="6 7">
    <name type="scientific">Arthrobacter globiformis</name>
    <dbReference type="NCBI Taxonomy" id="1665"/>
    <lineage>
        <taxon>Bacteria</taxon>
        <taxon>Bacillati</taxon>
        <taxon>Actinomycetota</taxon>
        <taxon>Actinomycetes</taxon>
        <taxon>Micrococcales</taxon>
        <taxon>Micrococcaceae</taxon>
        <taxon>Arthrobacter</taxon>
    </lineage>
</organism>
<dbReference type="GO" id="GO:0050660">
    <property type="term" value="F:flavin adenine dinucleotide binding"/>
    <property type="evidence" value="ECO:0007669"/>
    <property type="project" value="InterPro"/>
</dbReference>
<name>A0A328HNC6_ARTGO</name>
<dbReference type="EMBL" id="QLNP01000032">
    <property type="protein sequence ID" value="RAM38875.1"/>
    <property type="molecule type" value="Genomic_DNA"/>
</dbReference>
<accession>A0A328HNC6</accession>
<keyword evidence="4" id="KW-0560">Oxidoreductase</keyword>
<feature type="non-terminal residue" evidence="6">
    <location>
        <position position="98"/>
    </location>
</feature>
<evidence type="ECO:0000313" key="6">
    <source>
        <dbReference type="EMBL" id="RAM38875.1"/>
    </source>
</evidence>
<evidence type="ECO:0000259" key="5">
    <source>
        <dbReference type="Pfam" id="PF00732"/>
    </source>
</evidence>
<dbReference type="InterPro" id="IPR036188">
    <property type="entry name" value="FAD/NAD-bd_sf"/>
</dbReference>
<evidence type="ECO:0000256" key="2">
    <source>
        <dbReference type="ARBA" id="ARBA00022630"/>
    </source>
</evidence>
<protein>
    <submittedName>
        <fullName evidence="6">GMC family oxidoreductase</fullName>
    </submittedName>
</protein>
<comment type="caution">
    <text evidence="6">The sequence shown here is derived from an EMBL/GenBank/DDBJ whole genome shotgun (WGS) entry which is preliminary data.</text>
</comment>
<dbReference type="AlphaFoldDB" id="A0A328HNC6"/>
<keyword evidence="2" id="KW-0285">Flavoprotein</keyword>
<evidence type="ECO:0000256" key="3">
    <source>
        <dbReference type="ARBA" id="ARBA00022827"/>
    </source>
</evidence>
<evidence type="ECO:0000256" key="4">
    <source>
        <dbReference type="ARBA" id="ARBA00023002"/>
    </source>
</evidence>
<dbReference type="Pfam" id="PF00732">
    <property type="entry name" value="GMC_oxred_N"/>
    <property type="match status" value="1"/>
</dbReference>
<feature type="domain" description="Glucose-methanol-choline oxidoreductase N-terminal" evidence="5">
    <location>
        <begin position="21"/>
        <end position="97"/>
    </location>
</feature>
<dbReference type="SUPFAM" id="SSF51905">
    <property type="entry name" value="FAD/NAD(P)-binding domain"/>
    <property type="match status" value="1"/>
</dbReference>
<dbReference type="InterPro" id="IPR000172">
    <property type="entry name" value="GMC_OxRdtase_N"/>
</dbReference>
<evidence type="ECO:0000256" key="1">
    <source>
        <dbReference type="ARBA" id="ARBA00010790"/>
    </source>
</evidence>
<comment type="similarity">
    <text evidence="1">Belongs to the GMC oxidoreductase family.</text>
</comment>
<reference evidence="6 7" key="1">
    <citation type="submission" date="2018-04" db="EMBL/GenBank/DDBJ databases">
        <title>Bacteria isolated from cave deposits of Manipur.</title>
        <authorList>
            <person name="Sahoo D."/>
            <person name="Sarangthem I."/>
            <person name="Nandeibam J."/>
        </authorList>
    </citation>
    <scope>NUCLEOTIDE SEQUENCE [LARGE SCALE GENOMIC DNA]</scope>
    <source>
        <strain evidence="7">mrc11</strain>
    </source>
</reference>
<sequence>MNKLGWHWWPGYNSIPSRDHHNMKQCQRLGVCMIGCPAGAKASVDVALLPDALKHGAKIVTNARVSQVVVNDKGIATGAVYIQNGVEHFQAASVVIVA</sequence>
<proteinExistence type="inferred from homology"/>